<dbReference type="PRINTS" id="PR01790">
    <property type="entry name" value="SMP30FAMILY"/>
</dbReference>
<reference evidence="4 5" key="1">
    <citation type="submission" date="2017-11" db="EMBL/GenBank/DDBJ databases">
        <title>Sequencing the genomes of 1000 actinobacteria strains.</title>
        <authorList>
            <person name="Klenk H.-P."/>
        </authorList>
    </citation>
    <scope>NUCLEOTIDE SEQUENCE [LARGE SCALE GENOMIC DNA]</scope>
    <source>
        <strain evidence="4 5">DSM 44104</strain>
    </source>
</reference>
<dbReference type="Pfam" id="PF08450">
    <property type="entry name" value="SGL"/>
    <property type="match status" value="1"/>
</dbReference>
<evidence type="ECO:0000259" key="3">
    <source>
        <dbReference type="Pfam" id="PF08450"/>
    </source>
</evidence>
<dbReference type="PANTHER" id="PTHR47572:SF5">
    <property type="entry name" value="BLR2277 PROTEIN"/>
    <property type="match status" value="1"/>
</dbReference>
<dbReference type="EMBL" id="PHUJ01000003">
    <property type="protein sequence ID" value="PKB30157.1"/>
    <property type="molecule type" value="Genomic_DNA"/>
</dbReference>
<dbReference type="AlphaFoldDB" id="A0AA44ZNT0"/>
<organism evidence="4 5">
    <name type="scientific">Pseudonocardia alni</name>
    <name type="common">Amycolata alni</name>
    <dbReference type="NCBI Taxonomy" id="33907"/>
    <lineage>
        <taxon>Bacteria</taxon>
        <taxon>Bacillati</taxon>
        <taxon>Actinomycetota</taxon>
        <taxon>Actinomycetes</taxon>
        <taxon>Pseudonocardiales</taxon>
        <taxon>Pseudonocardiaceae</taxon>
        <taxon>Pseudonocardia</taxon>
    </lineage>
</organism>
<sequence length="286" mass="29532">MKLHTPTGFVTGHQFLEGLRWHDGALWASDFFAGTVLTFAPDGDAATVATVPGAPSGLGFLPDGTPLVVSQADATVQRIGTDGTLSTYADFSAIAGGPGNDLLVTPDGHAYVGNFGFAVGSEDPRPTALAHVDPQGTVRRVEGEVLFPNGMALTPDGRLLLAETFLHRITAYDRAPDGTLSSPEVWAQLPEAFMPDGIALDADGGVWFGNALTTGDDAGFYRVVEGGELTDTVPVAGAQAVACAFGGEDLDTLYMSCNATTLEEFVQGRSTGAIATASVGRRGTPA</sequence>
<dbReference type="InterPro" id="IPR011042">
    <property type="entry name" value="6-blade_b-propeller_TolB-like"/>
</dbReference>
<dbReference type="Gene3D" id="2.120.10.30">
    <property type="entry name" value="TolB, C-terminal domain"/>
    <property type="match status" value="1"/>
</dbReference>
<keyword evidence="2" id="KW-0479">Metal-binding</keyword>
<dbReference type="RefSeq" id="WP_100878299.1">
    <property type="nucleotide sequence ID" value="NZ_JBICSI010000003.1"/>
</dbReference>
<comment type="cofactor">
    <cofactor evidence="2">
        <name>Zn(2+)</name>
        <dbReference type="ChEBI" id="CHEBI:29105"/>
    </cofactor>
    <text evidence="2">Binds 1 divalent metal cation per subunit.</text>
</comment>
<name>A0AA44ZNT0_PSEA5</name>
<feature type="domain" description="SMP-30/Gluconolactonase/LRE-like region" evidence="3">
    <location>
        <begin position="17"/>
        <end position="256"/>
    </location>
</feature>
<dbReference type="InterPro" id="IPR051262">
    <property type="entry name" value="SMP-30/CGR1_Lactonase"/>
</dbReference>
<dbReference type="PANTHER" id="PTHR47572">
    <property type="entry name" value="LIPOPROTEIN-RELATED"/>
    <property type="match status" value="1"/>
</dbReference>
<protein>
    <submittedName>
        <fullName evidence="4">Gluconolactonase</fullName>
    </submittedName>
</protein>
<proteinExistence type="predicted"/>
<feature type="binding site" evidence="2">
    <location>
        <position position="149"/>
    </location>
    <ligand>
        <name>a divalent metal cation</name>
        <dbReference type="ChEBI" id="CHEBI:60240"/>
    </ligand>
</feature>
<accession>A0AA44ZNT0</accession>
<feature type="binding site" evidence="2">
    <location>
        <position position="17"/>
    </location>
    <ligand>
        <name>a divalent metal cation</name>
        <dbReference type="ChEBI" id="CHEBI:60240"/>
    </ligand>
</feature>
<evidence type="ECO:0000256" key="1">
    <source>
        <dbReference type="PIRSR" id="PIRSR605511-1"/>
    </source>
</evidence>
<dbReference type="InterPro" id="IPR005511">
    <property type="entry name" value="SMP-30"/>
</dbReference>
<dbReference type="SUPFAM" id="SSF63829">
    <property type="entry name" value="Calcium-dependent phosphotriesterase"/>
    <property type="match status" value="1"/>
</dbReference>
<gene>
    <name evidence="4" type="ORF">ATL51_1811</name>
</gene>
<feature type="binding site" evidence="2">
    <location>
        <position position="196"/>
    </location>
    <ligand>
        <name>a divalent metal cation</name>
        <dbReference type="ChEBI" id="CHEBI:60240"/>
    </ligand>
</feature>
<feature type="binding site" evidence="2">
    <location>
        <position position="100"/>
    </location>
    <ligand>
        <name>substrate</name>
    </ligand>
</feature>
<comment type="caution">
    <text evidence="4">The sequence shown here is derived from an EMBL/GenBank/DDBJ whole genome shotgun (WGS) entry which is preliminary data.</text>
</comment>
<dbReference type="InterPro" id="IPR013658">
    <property type="entry name" value="SGL"/>
</dbReference>
<evidence type="ECO:0000256" key="2">
    <source>
        <dbReference type="PIRSR" id="PIRSR605511-2"/>
    </source>
</evidence>
<evidence type="ECO:0000313" key="4">
    <source>
        <dbReference type="EMBL" id="PKB30157.1"/>
    </source>
</evidence>
<keyword evidence="2" id="KW-0862">Zinc</keyword>
<evidence type="ECO:0000313" key="5">
    <source>
        <dbReference type="Proteomes" id="UP000232453"/>
    </source>
</evidence>
<dbReference type="Proteomes" id="UP000232453">
    <property type="component" value="Unassembled WGS sequence"/>
</dbReference>
<feature type="active site" description="Proton donor/acceptor" evidence="1">
    <location>
        <position position="196"/>
    </location>
</feature>
<dbReference type="GO" id="GO:0046872">
    <property type="term" value="F:metal ion binding"/>
    <property type="evidence" value="ECO:0007669"/>
    <property type="project" value="UniProtKB-KW"/>
</dbReference>